<dbReference type="Proteomes" id="UP001062901">
    <property type="component" value="Unassembled WGS sequence"/>
</dbReference>
<feature type="region of interest" description="Disordered" evidence="1">
    <location>
        <begin position="22"/>
        <end position="50"/>
    </location>
</feature>
<evidence type="ECO:0000313" key="3">
    <source>
        <dbReference type="Proteomes" id="UP001062901"/>
    </source>
</evidence>
<feature type="compositionally biased region" description="Basic and acidic residues" evidence="1">
    <location>
        <begin position="22"/>
        <end position="44"/>
    </location>
</feature>
<gene>
    <name evidence="2" type="ORF">AA15669_0509</name>
</gene>
<name>A0ABQ0NXE1_9PROT</name>
<keyword evidence="3" id="KW-1185">Reference proteome</keyword>
<dbReference type="EMBL" id="BAQD01000005">
    <property type="protein sequence ID" value="GBQ05540.1"/>
    <property type="molecule type" value="Genomic_DNA"/>
</dbReference>
<evidence type="ECO:0000256" key="1">
    <source>
        <dbReference type="SAM" id="MobiDB-lite"/>
    </source>
</evidence>
<accession>A0ABQ0NXE1</accession>
<evidence type="ECO:0000313" key="2">
    <source>
        <dbReference type="EMBL" id="GBQ05540.1"/>
    </source>
</evidence>
<protein>
    <submittedName>
        <fullName evidence="2">Uncharacterized protein</fullName>
    </submittedName>
</protein>
<organism evidence="2 3">
    <name type="scientific">Saccharibacter floricola DSM 15669</name>
    <dbReference type="NCBI Taxonomy" id="1123227"/>
    <lineage>
        <taxon>Bacteria</taxon>
        <taxon>Pseudomonadati</taxon>
        <taxon>Pseudomonadota</taxon>
        <taxon>Alphaproteobacteria</taxon>
        <taxon>Acetobacterales</taxon>
        <taxon>Acetobacteraceae</taxon>
        <taxon>Saccharibacter</taxon>
    </lineage>
</organism>
<reference evidence="2" key="1">
    <citation type="submission" date="2013-04" db="EMBL/GenBank/DDBJ databases">
        <title>The genome sequencing project of 58 acetic acid bacteria.</title>
        <authorList>
            <person name="Okamoto-Kainuma A."/>
            <person name="Ishikawa M."/>
            <person name="Umino S."/>
            <person name="Koizumi Y."/>
            <person name="Shiwa Y."/>
            <person name="Yoshikawa H."/>
            <person name="Matsutani M."/>
            <person name="Matsushita K."/>
        </authorList>
    </citation>
    <scope>NUCLEOTIDE SEQUENCE</scope>
    <source>
        <strain evidence="2">DSM 15669</strain>
    </source>
</reference>
<comment type="caution">
    <text evidence="2">The sequence shown here is derived from an EMBL/GenBank/DDBJ whole genome shotgun (WGS) entry which is preliminary data.</text>
</comment>
<sequence length="50" mass="5818">MVHQFFCLLVICRIAKAAIRDPDNMGHKAPRNADKQKKWREKLGNLKKKA</sequence>
<proteinExistence type="predicted"/>